<gene>
    <name evidence="22" type="primary">POLX</name>
</gene>
<evidence type="ECO:0000256" key="16">
    <source>
        <dbReference type="ARBA" id="ARBA00023172"/>
    </source>
</evidence>
<evidence type="ECO:0000256" key="2">
    <source>
        <dbReference type="ARBA" id="ARBA00022612"/>
    </source>
</evidence>
<dbReference type="InterPro" id="IPR039537">
    <property type="entry name" value="Retrotran_Ty1/copia-like"/>
</dbReference>
<dbReference type="GO" id="GO:0005524">
    <property type="term" value="F:ATP binding"/>
    <property type="evidence" value="ECO:0007669"/>
    <property type="project" value="UniProtKB-KW"/>
</dbReference>
<dbReference type="InterPro" id="IPR001584">
    <property type="entry name" value="Integrase_cat-core"/>
</dbReference>
<dbReference type="GO" id="GO:0008270">
    <property type="term" value="F:zinc ion binding"/>
    <property type="evidence" value="ECO:0007669"/>
    <property type="project" value="UniProtKB-KW"/>
</dbReference>
<keyword evidence="14" id="KW-0548">Nucleotidyltransferase</keyword>
<evidence type="ECO:0000256" key="10">
    <source>
        <dbReference type="ARBA" id="ARBA00022840"/>
    </source>
</evidence>
<dbReference type="SUPFAM" id="SSF56672">
    <property type="entry name" value="DNA/RNA polymerases"/>
    <property type="match status" value="1"/>
</dbReference>
<feature type="non-terminal residue" evidence="22">
    <location>
        <position position="1"/>
    </location>
</feature>
<reference evidence="22" key="2">
    <citation type="journal article" date="2014" name="BMC Genomics">
        <title>A genomic perspective to assessing quality of mass-reared SIT flies used in Mediterranean fruit fly (Ceratitis capitata) eradication in California.</title>
        <authorList>
            <person name="Calla B."/>
            <person name="Hall B."/>
            <person name="Hou S."/>
            <person name="Geib S.M."/>
        </authorList>
    </citation>
    <scope>NUCLEOTIDE SEQUENCE</scope>
</reference>
<dbReference type="SUPFAM" id="SSF53098">
    <property type="entry name" value="Ribonuclease H-like"/>
    <property type="match status" value="1"/>
</dbReference>
<dbReference type="GO" id="GO:0006310">
    <property type="term" value="P:DNA recombination"/>
    <property type="evidence" value="ECO:0007669"/>
    <property type="project" value="UniProtKB-KW"/>
</dbReference>
<evidence type="ECO:0000256" key="7">
    <source>
        <dbReference type="ARBA" id="ARBA00022750"/>
    </source>
</evidence>
<evidence type="ECO:0000256" key="8">
    <source>
        <dbReference type="ARBA" id="ARBA00022759"/>
    </source>
</evidence>
<keyword evidence="2" id="KW-1188">Viral release from host cell</keyword>
<keyword evidence="5" id="KW-0479">Metal-binding</keyword>
<name>W8BYI7_CERCA</name>
<feature type="region of interest" description="Disordered" evidence="19">
    <location>
        <begin position="658"/>
        <end position="694"/>
    </location>
</feature>
<keyword evidence="15" id="KW-0917">Virion maturation</keyword>
<evidence type="ECO:0000313" key="22">
    <source>
        <dbReference type="EMBL" id="JAB98366.1"/>
    </source>
</evidence>
<evidence type="ECO:0000256" key="9">
    <source>
        <dbReference type="ARBA" id="ARBA00022801"/>
    </source>
</evidence>
<dbReference type="GO" id="GO:0042575">
    <property type="term" value="C:DNA polymerase complex"/>
    <property type="evidence" value="ECO:0007669"/>
    <property type="project" value="UniProtKB-ARBA"/>
</dbReference>
<dbReference type="PROSITE" id="PS50994">
    <property type="entry name" value="INTEGRASE"/>
    <property type="match status" value="1"/>
</dbReference>
<dbReference type="GO" id="GO:0004519">
    <property type="term" value="F:endonuclease activity"/>
    <property type="evidence" value="ECO:0007669"/>
    <property type="project" value="UniProtKB-KW"/>
</dbReference>
<keyword evidence="17" id="KW-0511">Multifunctional enzyme</keyword>
<dbReference type="Pfam" id="PF00665">
    <property type="entry name" value="rve"/>
    <property type="match status" value="1"/>
</dbReference>
<feature type="compositionally biased region" description="Acidic residues" evidence="19">
    <location>
        <begin position="662"/>
        <end position="674"/>
    </location>
</feature>
<dbReference type="GO" id="GO:0003676">
    <property type="term" value="F:nucleic acid binding"/>
    <property type="evidence" value="ECO:0007669"/>
    <property type="project" value="InterPro"/>
</dbReference>
<keyword evidence="7" id="KW-0064">Aspartyl protease</keyword>
<evidence type="ECO:0000259" key="20">
    <source>
        <dbReference type="PROSITE" id="PS50158"/>
    </source>
</evidence>
<evidence type="ECO:0000256" key="12">
    <source>
        <dbReference type="ARBA" id="ARBA00022908"/>
    </source>
</evidence>
<dbReference type="EMBL" id="GAMC01008189">
    <property type="protein sequence ID" value="JAB98366.1"/>
    <property type="molecule type" value="mRNA"/>
</dbReference>
<keyword evidence="18" id="KW-0862">Zinc</keyword>
<keyword evidence="13" id="KW-0695">RNA-directed DNA polymerase</keyword>
<dbReference type="InterPro" id="IPR013103">
    <property type="entry name" value="RVT_2"/>
</dbReference>
<evidence type="ECO:0000259" key="21">
    <source>
        <dbReference type="PROSITE" id="PS50994"/>
    </source>
</evidence>
<dbReference type="Pfam" id="PF22936">
    <property type="entry name" value="Pol_BBD"/>
    <property type="match status" value="1"/>
</dbReference>
<dbReference type="SMART" id="SM00343">
    <property type="entry name" value="ZnF_C2HC"/>
    <property type="match status" value="1"/>
</dbReference>
<dbReference type="InterPro" id="IPR057670">
    <property type="entry name" value="SH3_retrovirus"/>
</dbReference>
<dbReference type="InterPro" id="IPR012337">
    <property type="entry name" value="RNaseH-like_sf"/>
</dbReference>
<comment type="function">
    <text evidence="1">The aspartyl protease (PR) mediates the proteolytic cleavages of the Gag and Gag-Pol polyproteins after assembly of the VLP.</text>
</comment>
<dbReference type="PROSITE" id="PS50158">
    <property type="entry name" value="ZF_CCHC"/>
    <property type="match status" value="1"/>
</dbReference>
<dbReference type="Pfam" id="PF25597">
    <property type="entry name" value="SH3_retrovirus"/>
    <property type="match status" value="1"/>
</dbReference>
<accession>W8BYI7</accession>
<keyword evidence="11" id="KW-0460">Magnesium</keyword>
<dbReference type="PANTHER" id="PTHR42648:SF11">
    <property type="entry name" value="TRANSPOSON TY4-P GAG-POL POLYPROTEIN"/>
    <property type="match status" value="1"/>
</dbReference>
<keyword evidence="14" id="KW-0808">Transferase</keyword>
<evidence type="ECO:0000256" key="6">
    <source>
        <dbReference type="ARBA" id="ARBA00022741"/>
    </source>
</evidence>
<dbReference type="Pfam" id="PF00098">
    <property type="entry name" value="zf-CCHC"/>
    <property type="match status" value="1"/>
</dbReference>
<proteinExistence type="evidence at transcript level"/>
<dbReference type="GO" id="GO:0006508">
    <property type="term" value="P:proteolysis"/>
    <property type="evidence" value="ECO:0007669"/>
    <property type="project" value="UniProtKB-KW"/>
</dbReference>
<evidence type="ECO:0000256" key="19">
    <source>
        <dbReference type="SAM" id="MobiDB-lite"/>
    </source>
</evidence>
<dbReference type="InterPro" id="IPR043502">
    <property type="entry name" value="DNA/RNA_pol_sf"/>
</dbReference>
<evidence type="ECO:0000256" key="18">
    <source>
        <dbReference type="PROSITE-ProRule" id="PRU00047"/>
    </source>
</evidence>
<evidence type="ECO:0000256" key="3">
    <source>
        <dbReference type="ARBA" id="ARBA00022670"/>
    </source>
</evidence>
<keyword evidence="9" id="KW-0378">Hydrolase</keyword>
<evidence type="ECO:0000256" key="13">
    <source>
        <dbReference type="ARBA" id="ARBA00022918"/>
    </source>
</evidence>
<evidence type="ECO:0000256" key="11">
    <source>
        <dbReference type="ARBA" id="ARBA00022842"/>
    </source>
</evidence>
<keyword evidence="14" id="KW-0239">DNA-directed DNA polymerase</keyword>
<keyword evidence="10" id="KW-0067">ATP-binding</keyword>
<evidence type="ECO:0000256" key="4">
    <source>
        <dbReference type="ARBA" id="ARBA00022722"/>
    </source>
</evidence>
<evidence type="ECO:0000256" key="5">
    <source>
        <dbReference type="ARBA" id="ARBA00022723"/>
    </source>
</evidence>
<dbReference type="GO" id="GO:0004190">
    <property type="term" value="F:aspartic-type endopeptidase activity"/>
    <property type="evidence" value="ECO:0007669"/>
    <property type="project" value="UniProtKB-KW"/>
</dbReference>
<dbReference type="InterPro" id="IPR025724">
    <property type="entry name" value="GAG-pre-integrase_dom"/>
</dbReference>
<dbReference type="GO" id="GO:0003887">
    <property type="term" value="F:DNA-directed DNA polymerase activity"/>
    <property type="evidence" value="ECO:0007669"/>
    <property type="project" value="UniProtKB-KW"/>
</dbReference>
<dbReference type="OrthoDB" id="8058138at2759"/>
<feature type="domain" description="CCHC-type" evidence="20">
    <location>
        <begin position="155"/>
        <end position="170"/>
    </location>
</feature>
<dbReference type="CDD" id="cd09272">
    <property type="entry name" value="RNase_HI_RT_Ty1"/>
    <property type="match status" value="1"/>
</dbReference>
<feature type="domain" description="Integrase catalytic" evidence="21">
    <location>
        <begin position="372"/>
        <end position="550"/>
    </location>
</feature>
<dbReference type="Pfam" id="PF14223">
    <property type="entry name" value="Retrotran_gag_2"/>
    <property type="match status" value="1"/>
</dbReference>
<dbReference type="InterPro" id="IPR001878">
    <property type="entry name" value="Znf_CCHC"/>
</dbReference>
<dbReference type="Pfam" id="PF07727">
    <property type="entry name" value="RVT_2"/>
    <property type="match status" value="1"/>
</dbReference>
<organism evidence="22">
    <name type="scientific">Ceratitis capitata</name>
    <name type="common">Mediterranean fruit fly</name>
    <name type="synonym">Tephritis capitata</name>
    <dbReference type="NCBI Taxonomy" id="7213"/>
    <lineage>
        <taxon>Eukaryota</taxon>
        <taxon>Metazoa</taxon>
        <taxon>Ecdysozoa</taxon>
        <taxon>Arthropoda</taxon>
        <taxon>Hexapoda</taxon>
        <taxon>Insecta</taxon>
        <taxon>Pterygota</taxon>
        <taxon>Neoptera</taxon>
        <taxon>Endopterygota</taxon>
        <taxon>Diptera</taxon>
        <taxon>Brachycera</taxon>
        <taxon>Muscomorpha</taxon>
        <taxon>Tephritoidea</taxon>
        <taxon>Tephritidae</taxon>
        <taxon>Ceratitis</taxon>
        <taxon>Ceratitis</taxon>
    </lineage>
</organism>
<reference evidence="22" key="1">
    <citation type="submission" date="2013-07" db="EMBL/GenBank/DDBJ databases">
        <authorList>
            <person name="Geib S."/>
        </authorList>
    </citation>
    <scope>NUCLEOTIDE SEQUENCE</scope>
</reference>
<keyword evidence="4" id="KW-0540">Nuclease</keyword>
<keyword evidence="6" id="KW-0547">Nucleotide-binding</keyword>
<dbReference type="GO" id="GO:0003964">
    <property type="term" value="F:RNA-directed DNA polymerase activity"/>
    <property type="evidence" value="ECO:0007669"/>
    <property type="project" value="UniProtKB-KW"/>
</dbReference>
<protein>
    <submittedName>
        <fullName evidence="22">Retrovirus-related Pol polyprotein from transposon TNT 1-94</fullName>
    </submittedName>
</protein>
<keyword evidence="18" id="KW-0863">Zinc-finger</keyword>
<dbReference type="Gene3D" id="4.10.60.10">
    <property type="entry name" value="Zinc finger, CCHC-type"/>
    <property type="match status" value="1"/>
</dbReference>
<dbReference type="SUPFAM" id="SSF57756">
    <property type="entry name" value="Retrovirus zinc finger-like domains"/>
    <property type="match status" value="1"/>
</dbReference>
<dbReference type="Pfam" id="PF13976">
    <property type="entry name" value="gag_pre-integrs"/>
    <property type="match status" value="1"/>
</dbReference>
<dbReference type="InterPro" id="IPR054722">
    <property type="entry name" value="PolX-like_BBD"/>
</dbReference>
<evidence type="ECO:0000256" key="17">
    <source>
        <dbReference type="ARBA" id="ARBA00023268"/>
    </source>
</evidence>
<keyword evidence="3" id="KW-0645">Protease</keyword>
<dbReference type="Gene3D" id="3.30.420.10">
    <property type="entry name" value="Ribonuclease H-like superfamily/Ribonuclease H"/>
    <property type="match status" value="1"/>
</dbReference>
<dbReference type="InterPro" id="IPR036397">
    <property type="entry name" value="RNaseH_sf"/>
</dbReference>
<keyword evidence="8" id="KW-0255">Endonuclease</keyword>
<dbReference type="GO" id="GO:0015074">
    <property type="term" value="P:DNA integration"/>
    <property type="evidence" value="ECO:0007669"/>
    <property type="project" value="UniProtKB-KW"/>
</dbReference>
<dbReference type="InterPro" id="IPR036875">
    <property type="entry name" value="Znf_CCHC_sf"/>
</dbReference>
<dbReference type="PANTHER" id="PTHR42648">
    <property type="entry name" value="TRANSPOSASE, PUTATIVE-RELATED"/>
    <property type="match status" value="1"/>
</dbReference>
<evidence type="ECO:0000256" key="1">
    <source>
        <dbReference type="ARBA" id="ARBA00002180"/>
    </source>
</evidence>
<evidence type="ECO:0000256" key="14">
    <source>
        <dbReference type="ARBA" id="ARBA00022932"/>
    </source>
</evidence>
<keyword evidence="12" id="KW-0229">DNA integration</keyword>
<sequence>SVKPSQLSYLKNCATAASAWKKLKEMHQPSGPVRKVSLYKQLLGLRMTDGDVMSSYLNKFCSTVDKLSEVDIKISEELAVIILLSSLPKNYENFVIAVETRDNLPTLEVLKIKLLEEGERRASESKMDYHSEQQAFQAKTKTIRKKRGDKNDVECYKCGQRGHYKNQCRNKVREEPIKCQQQQHRSFTVLAATDVGELKYSSWCLDSGATAHMSGARILFKNYIAQAEDVVLADNNVIRAVGKGDVVLQTDLCKLTLENVLHVPQMKGNFISVSRAVDRGCTVSFNNKYAIVSQEGEMILKAEKRNRLFVFESKNNTCFSAAQCSAEIWHNRYGHLNYGSLKSLVKNKMVLGIENMYISDNTQCRTCMKSKIHTQPFPVASESRAKKLLELVHTDVCGPFEKRSLGGSSYFLTFIDDMSRRIFTFFLKSKDEVFENFVTFKNMVERQTGQKIKALRSDNGREYINKRFDDFLKQHGIARQLTIPYSPQQNGVAERANRTLVEMARSLLVHSNMPEFLWAEAVQSACYIRNRAPTSALVGMTPYEAWSGRKPNVKNMRTFGSVAIGLDKTRKGKFHAKGKEYRFVGYSLVSKAYRLYDEERHQIVEKRDVLFDEQVSVLEPDDQIAFDLPADGATNDYRLEVGKLIPCKSEVEKEKVTCSEDMQSDEYASAEEQEAEQKQDVKVGRGRPKYVRSGMPGRPKKKYNVIQAVQSAEKQLPQTYKEAISSEHVSYWQAAMEAEYDALVANSTWTVTDLPKGEQAIGCKWVYTVKRDKTGSVERYKARLVAKGCAQRFGVNYTETFSPVCRYETIRLVLALSVQLKLYLHQMDVCTAYLNSELKDVVYMKQPEGYADRASSGKVLRLNKAIYGLKQAGREWNSMLNGALCEIGFSQCQNEPCLYKQDIKGSLCLILIYVDDLLIACQKKSDLMQVKSMISTKFECVDKGPLQMFLGMQIQRDGEIGDISMNQSLYISDMLQRHDMQQCRTATTPLDTGYQIVCERESCVKVDTKEYQSAIGELMWLALTSRPDIYHSVVKLAQRNNNPHSEHFTGVKHVMRYLAATRDLKLNYRASGQALEGFVDADWGGDISNRRSYTGYIFFLAGGPISWKSEKQSSVALSSTEAEYMALTSAAKEALHLRRLIIEIGCGNADTPTTLYGDNLSSQNLAKNPIYHARSKHIDIRHHFVREAIQSGDVELKYIPTEEMIADVLTKNLSKNKHLHFVKLMNLI</sequence>
<keyword evidence="16" id="KW-0233">DNA recombination</keyword>
<evidence type="ECO:0000256" key="15">
    <source>
        <dbReference type="ARBA" id="ARBA00023113"/>
    </source>
</evidence>
<dbReference type="AlphaFoldDB" id="W8BYI7"/>